<sequence length="245" mass="26747">MRLLPRLLNTALPHIRNSSYRAYIRQQAHPLQRLPCIPYASIHEVAQHRLHSFPVPPSPPLLVHPLSKPRPRNSSNTSYQSSSANLCLMLRRYEKTVDSRIPNLRAITGVGKPSALIVSSSSSLLVSSKRRRERRSHPTSCDLDFPICTGAPIDGNSRGSSVRSVALSRRASKIPSSTWCLYKLVSYAVIPTISAPCTRERSLAAKSTPDVPFNEISSSTASKGRSGSAHMRNNAVGNTVAATST</sequence>
<feature type="region of interest" description="Disordered" evidence="1">
    <location>
        <begin position="61"/>
        <end position="80"/>
    </location>
</feature>
<protein>
    <submittedName>
        <fullName evidence="2">Uncharacterized protein</fullName>
    </submittedName>
</protein>
<dbReference type="AlphaFoldDB" id="A0A8B3RJP2"/>
<dbReference type="Proteomes" id="UP000293613">
    <property type="component" value="Unassembled WGS sequence"/>
</dbReference>
<name>A0A8B3RJP2_BIFAN</name>
<feature type="region of interest" description="Disordered" evidence="1">
    <location>
        <begin position="214"/>
        <end position="245"/>
    </location>
</feature>
<gene>
    <name evidence="2" type="ORF">PG2011B_0554</name>
</gene>
<evidence type="ECO:0000313" key="3">
    <source>
        <dbReference type="Proteomes" id="UP000293613"/>
    </source>
</evidence>
<feature type="compositionally biased region" description="Low complexity" evidence="1">
    <location>
        <begin position="217"/>
        <end position="229"/>
    </location>
</feature>
<comment type="caution">
    <text evidence="2">The sequence shown here is derived from an EMBL/GenBank/DDBJ whole genome shotgun (WGS) entry which is preliminary data.</text>
</comment>
<feature type="compositionally biased region" description="Polar residues" evidence="1">
    <location>
        <begin position="235"/>
        <end position="245"/>
    </location>
</feature>
<evidence type="ECO:0000256" key="1">
    <source>
        <dbReference type="SAM" id="MobiDB-lite"/>
    </source>
</evidence>
<dbReference type="EMBL" id="RSCO01000016">
    <property type="protein sequence ID" value="RYM95706.1"/>
    <property type="molecule type" value="Genomic_DNA"/>
</dbReference>
<evidence type="ECO:0000313" key="2">
    <source>
        <dbReference type="EMBL" id="RYM95706.1"/>
    </source>
</evidence>
<proteinExistence type="predicted"/>
<accession>A0A8B3RJP2</accession>
<organism evidence="2 3">
    <name type="scientific">Bifidobacterium animalis subsp. lactis</name>
    <name type="common">Bifidobacterium lactis</name>
    <dbReference type="NCBI Taxonomy" id="302911"/>
    <lineage>
        <taxon>Bacteria</taxon>
        <taxon>Bacillati</taxon>
        <taxon>Actinomycetota</taxon>
        <taxon>Actinomycetes</taxon>
        <taxon>Bifidobacteriales</taxon>
        <taxon>Bifidobacteriaceae</taxon>
        <taxon>Bifidobacterium</taxon>
    </lineage>
</organism>
<reference evidence="2 3" key="1">
    <citation type="journal article" date="2019" name="Appl. Environ. Microbiol.">
        <title>Dissecting the evolutionary development of the Bifidobacterium animalis species through comparative genomics analyses.</title>
        <authorList>
            <person name="Lugli G.A."/>
            <person name="Mancino W."/>
            <person name="Milani C."/>
            <person name="Duranti S."/>
            <person name="Mancabelli L."/>
            <person name="Napoli S."/>
            <person name="Mangifesta M."/>
            <person name="Viappiani A."/>
            <person name="Anzalone R."/>
            <person name="Longhi G."/>
            <person name="van Sinderen D."/>
            <person name="Ventura M."/>
            <person name="Turroni F."/>
        </authorList>
    </citation>
    <scope>NUCLEOTIDE SEQUENCE [LARGE SCALE GENOMIC DNA]</scope>
    <source>
        <strain evidence="2 3">2011B</strain>
    </source>
</reference>